<dbReference type="AlphaFoldDB" id="A0A239PKJ6"/>
<gene>
    <name evidence="2" type="ORF">SAMN06297382_0843</name>
</gene>
<evidence type="ECO:0000259" key="1">
    <source>
        <dbReference type="Pfam" id="PF10135"/>
    </source>
</evidence>
<dbReference type="InterPro" id="IPR019301">
    <property type="entry name" value="Flagellar_prot_FlgJ_N"/>
</dbReference>
<reference evidence="2 3" key="1">
    <citation type="submission" date="2017-07" db="EMBL/GenBank/DDBJ databases">
        <authorList>
            <person name="Sun Z.S."/>
            <person name="Albrecht U."/>
            <person name="Echele G."/>
            <person name="Lee C.C."/>
        </authorList>
    </citation>
    <scope>NUCLEOTIDE SEQUENCE [LARGE SCALE GENOMIC DNA]</scope>
    <source>
        <strain evidence="2 3">CGMCC 1.12710</strain>
    </source>
</reference>
<dbReference type="EMBL" id="FZQA01000001">
    <property type="protein sequence ID" value="SNT68341.1"/>
    <property type="molecule type" value="Genomic_DNA"/>
</dbReference>
<protein>
    <submittedName>
        <fullName evidence="2">Rod binding protein</fullName>
    </submittedName>
</protein>
<accession>A0A239PKJ6</accession>
<proteinExistence type="predicted"/>
<dbReference type="Pfam" id="PF10135">
    <property type="entry name" value="Rod-binding"/>
    <property type="match status" value="1"/>
</dbReference>
<sequence>MKEVLAAGIVPSAPPAPHAADPAAREAALRESARAFEAAFLAQMLTHSGLAKSLGANGGFGGEAFSGLLVEQYAAEIVEQGGFGLAEKIYEQLRDKDAGHADR</sequence>
<dbReference type="Proteomes" id="UP000198346">
    <property type="component" value="Unassembled WGS sequence"/>
</dbReference>
<evidence type="ECO:0000313" key="2">
    <source>
        <dbReference type="EMBL" id="SNT68341.1"/>
    </source>
</evidence>
<feature type="domain" description="Flagellar protein FlgJ N-terminal" evidence="1">
    <location>
        <begin position="57"/>
        <end position="92"/>
    </location>
</feature>
<organism evidence="2 3">
    <name type="scientific">Amphiplicatus metriothermophilus</name>
    <dbReference type="NCBI Taxonomy" id="1519374"/>
    <lineage>
        <taxon>Bacteria</taxon>
        <taxon>Pseudomonadati</taxon>
        <taxon>Pseudomonadota</taxon>
        <taxon>Alphaproteobacteria</taxon>
        <taxon>Parvularculales</taxon>
        <taxon>Parvularculaceae</taxon>
        <taxon>Amphiplicatus</taxon>
    </lineage>
</organism>
<evidence type="ECO:0000313" key="3">
    <source>
        <dbReference type="Proteomes" id="UP000198346"/>
    </source>
</evidence>
<keyword evidence="3" id="KW-1185">Reference proteome</keyword>
<name>A0A239PKJ6_9PROT</name>